<organism evidence="1 2">
    <name type="scientific">Popillia japonica</name>
    <name type="common">Japanese beetle</name>
    <dbReference type="NCBI Taxonomy" id="7064"/>
    <lineage>
        <taxon>Eukaryota</taxon>
        <taxon>Metazoa</taxon>
        <taxon>Ecdysozoa</taxon>
        <taxon>Arthropoda</taxon>
        <taxon>Hexapoda</taxon>
        <taxon>Insecta</taxon>
        <taxon>Pterygota</taxon>
        <taxon>Neoptera</taxon>
        <taxon>Endopterygota</taxon>
        <taxon>Coleoptera</taxon>
        <taxon>Polyphaga</taxon>
        <taxon>Scarabaeiformia</taxon>
        <taxon>Scarabaeidae</taxon>
        <taxon>Rutelinae</taxon>
        <taxon>Popillia</taxon>
    </lineage>
</organism>
<reference evidence="1 2" key="1">
    <citation type="journal article" date="2024" name="BMC Genomics">
        <title>De novo assembly and annotation of Popillia japonica's genome with initial clues to its potential as an invasive pest.</title>
        <authorList>
            <person name="Cucini C."/>
            <person name="Boschi S."/>
            <person name="Funari R."/>
            <person name="Cardaioli E."/>
            <person name="Iannotti N."/>
            <person name="Marturano G."/>
            <person name="Paoli F."/>
            <person name="Bruttini M."/>
            <person name="Carapelli A."/>
            <person name="Frati F."/>
            <person name="Nardi F."/>
        </authorList>
    </citation>
    <scope>NUCLEOTIDE SEQUENCE [LARGE SCALE GENOMIC DNA]</scope>
    <source>
        <strain evidence="1">DMR45628</strain>
    </source>
</reference>
<evidence type="ECO:0000313" key="1">
    <source>
        <dbReference type="EMBL" id="KAK9695332.1"/>
    </source>
</evidence>
<proteinExistence type="predicted"/>
<dbReference type="AlphaFoldDB" id="A0AAW1IYB5"/>
<evidence type="ECO:0000313" key="2">
    <source>
        <dbReference type="Proteomes" id="UP001458880"/>
    </source>
</evidence>
<dbReference type="EMBL" id="JASPKY010000485">
    <property type="protein sequence ID" value="KAK9695332.1"/>
    <property type="molecule type" value="Genomic_DNA"/>
</dbReference>
<comment type="caution">
    <text evidence="1">The sequence shown here is derived from an EMBL/GenBank/DDBJ whole genome shotgun (WGS) entry which is preliminary data.</text>
</comment>
<sequence length="133" mass="14956">MKGEIISCAHKDIYFLETNTKSESTDLANLFASPAGREMVKYKPRTKLKHKLNPALEVSTHPIGTSFFFCACPPSAYIFAARLVPPYGTTRNYVLLTVAYLERFRKTPFRLFTFEKFASDVGGKSAPVFFSCP</sequence>
<gene>
    <name evidence="1" type="ORF">QE152_g32636</name>
</gene>
<protein>
    <submittedName>
        <fullName evidence="1">Uncharacterized protein</fullName>
    </submittedName>
</protein>
<keyword evidence="2" id="KW-1185">Reference proteome</keyword>
<name>A0AAW1IYB5_POPJA</name>
<dbReference type="Proteomes" id="UP001458880">
    <property type="component" value="Unassembled WGS sequence"/>
</dbReference>
<accession>A0AAW1IYB5</accession>